<accession>A0A9P4GIW1</accession>
<evidence type="ECO:0000256" key="1">
    <source>
        <dbReference type="SAM" id="MobiDB-lite"/>
    </source>
</evidence>
<dbReference type="AlphaFoldDB" id="A0A9P4GIW1"/>
<evidence type="ECO:0000313" key="2">
    <source>
        <dbReference type="EMBL" id="KAF1846467.1"/>
    </source>
</evidence>
<keyword evidence="3" id="KW-1185">Reference proteome</keyword>
<proteinExistence type="predicted"/>
<protein>
    <recommendedName>
        <fullName evidence="4">Pfs domain protein</fullName>
    </recommendedName>
</protein>
<gene>
    <name evidence="2" type="ORF">K460DRAFT_417538</name>
</gene>
<comment type="caution">
    <text evidence="2">The sequence shown here is derived from an EMBL/GenBank/DDBJ whole genome shotgun (WGS) entry which is preliminary data.</text>
</comment>
<feature type="compositionally biased region" description="Polar residues" evidence="1">
    <location>
        <begin position="895"/>
        <end position="916"/>
    </location>
</feature>
<dbReference type="RefSeq" id="XP_040789030.1">
    <property type="nucleotide sequence ID" value="XM_040937887.1"/>
</dbReference>
<reference evidence="2" key="1">
    <citation type="submission" date="2020-01" db="EMBL/GenBank/DDBJ databases">
        <authorList>
            <consortium name="DOE Joint Genome Institute"/>
            <person name="Haridas S."/>
            <person name="Albert R."/>
            <person name="Binder M."/>
            <person name="Bloem J."/>
            <person name="Labutti K."/>
            <person name="Salamov A."/>
            <person name="Andreopoulos B."/>
            <person name="Baker S.E."/>
            <person name="Barry K."/>
            <person name="Bills G."/>
            <person name="Bluhm B.H."/>
            <person name="Cannon C."/>
            <person name="Castanera R."/>
            <person name="Culley D.E."/>
            <person name="Daum C."/>
            <person name="Ezra D."/>
            <person name="Gonzalez J.B."/>
            <person name="Henrissat B."/>
            <person name="Kuo A."/>
            <person name="Liang C."/>
            <person name="Lipzen A."/>
            <person name="Lutzoni F."/>
            <person name="Magnuson J."/>
            <person name="Mondo S."/>
            <person name="Nolan M."/>
            <person name="Ohm R."/>
            <person name="Pangilinan J."/>
            <person name="Park H.-J."/>
            <person name="Ramirez L."/>
            <person name="Alfaro M."/>
            <person name="Sun H."/>
            <person name="Tritt A."/>
            <person name="Yoshinaga Y."/>
            <person name="Zwiers L.-H."/>
            <person name="Turgeon B.G."/>
            <person name="Goodwin S.B."/>
            <person name="Spatafora J.W."/>
            <person name="Crous P.W."/>
            <person name="Grigoriev I.V."/>
        </authorList>
    </citation>
    <scope>NUCLEOTIDE SEQUENCE</scope>
    <source>
        <strain evidence="2">CBS 394.84</strain>
    </source>
</reference>
<dbReference type="OrthoDB" id="1577640at2759"/>
<name>A0A9P4GIW1_9PLEO</name>
<dbReference type="EMBL" id="ML976616">
    <property type="protein sequence ID" value="KAF1846467.1"/>
    <property type="molecule type" value="Genomic_DNA"/>
</dbReference>
<feature type="region of interest" description="Disordered" evidence="1">
    <location>
        <begin position="884"/>
        <end position="916"/>
    </location>
</feature>
<organism evidence="2 3">
    <name type="scientific">Cucurbitaria berberidis CBS 394.84</name>
    <dbReference type="NCBI Taxonomy" id="1168544"/>
    <lineage>
        <taxon>Eukaryota</taxon>
        <taxon>Fungi</taxon>
        <taxon>Dikarya</taxon>
        <taxon>Ascomycota</taxon>
        <taxon>Pezizomycotina</taxon>
        <taxon>Dothideomycetes</taxon>
        <taxon>Pleosporomycetidae</taxon>
        <taxon>Pleosporales</taxon>
        <taxon>Pleosporineae</taxon>
        <taxon>Cucurbitariaceae</taxon>
        <taxon>Cucurbitaria</taxon>
    </lineage>
</organism>
<dbReference type="Proteomes" id="UP000800039">
    <property type="component" value="Unassembled WGS sequence"/>
</dbReference>
<evidence type="ECO:0000313" key="3">
    <source>
        <dbReference type="Proteomes" id="UP000800039"/>
    </source>
</evidence>
<dbReference type="GeneID" id="63855137"/>
<evidence type="ECO:0008006" key="4">
    <source>
        <dbReference type="Google" id="ProtNLM"/>
    </source>
</evidence>
<sequence length="1015" mass="112924">MSNAGMKDEVLDDDAASVRTILSDAPPVLHTPPERENLISAFSNDIGKDIGLGQLSESGRARVMARFPDLLKDFSLRLESFVWSDKQQNARDFIRQQRDRITSHLRRVHSTAEASQDPDLSTLPQHWMSVDEKLAYWTDAENRKTPGPKLDQDRVLERVADEVVILPSYQEVRRFLLGGSTYKWFIERAQLAATLTDRKGTAIETIAHSMWAGLESDLKTRPRSNPLYHITFELDWDLPGFLQSQKYDTAAQTAMESVITITGTGDIAQALTCGDYMDQVWPLSGRNVVRVLQMAAASPMEPFRPYAILKPHFHGVISKVSFVGSQTQVLALVDQASGTELCEQLSWLGSAFISSPMLTGVVHTSPYIDHAKVGHILRVRIKFKDTLPHENRYPQESISSCWHAMFCNPTVVEGFPVLARDDNEQGLQLPFSMLHTLAEVQYLTCYNGTMILKGLCTLLVPTRKSDRSVTWHFLHNDDGTENSNYERIQWAGVKKCTAGFAIEQKVTISVSKYIGASGSVIRGNRDRPEYVKHSTYSMQIESARNIPVLIYDTATQQAWLVDGASALLHVARTQVAQKPYGGERSLFNNLNFNSSEFSHPRAEGGPDAALDALRNDLNMKHKILREFDSYAEEKTAVGSLTVAANGANIPAAGDSKGSSEGNEEIYKTTCFRELTSQIWSTLEQIYDRQMEETTTHGSKNLQNPFRNMLEGYEFMGIVSSRHTLTRRAINLQANGVAWLHMINRIHSITLFGKYFGELYRPTDLVKKNICKQWMSVPPGLEYLAVSMSLLKAIKQNSVQEGEVDKTSNEITEGISWSPSKDMFKICEHNCNHIFSGRVQKLYRKGKQRDSGSSFETCPQDGAALFGENSLLNGHRMQPLAPVQLQPDSNVHDSGLGTSIETSSKTIPSTYSGGESDLNTQEMQLSDETPGTASSMSSPLSLSDSVIQVAEITVPISAGETSRIATTDLQPPLLDAKAKAVGRVAIPAAKTKTKAPTAKRSLSRMWRKIVKKVRQH</sequence>